<dbReference type="SUPFAM" id="SSF53335">
    <property type="entry name" value="S-adenosyl-L-methionine-dependent methyltransferases"/>
    <property type="match status" value="1"/>
</dbReference>
<dbReference type="GO" id="GO:0032259">
    <property type="term" value="P:methylation"/>
    <property type="evidence" value="ECO:0007669"/>
    <property type="project" value="UniProtKB-KW"/>
</dbReference>
<dbReference type="GO" id="GO:0008276">
    <property type="term" value="F:protein methyltransferase activity"/>
    <property type="evidence" value="ECO:0007669"/>
    <property type="project" value="InterPro"/>
</dbReference>
<keyword evidence="5" id="KW-0949">S-adenosyl-L-methionine</keyword>
<gene>
    <name evidence="6" type="ORF">KME25_19455</name>
</gene>
<proteinExistence type="inferred from homology"/>
<reference evidence="6" key="1">
    <citation type="submission" date="2021-05" db="EMBL/GenBank/DDBJ databases">
        <authorList>
            <person name="Pietrasiak N."/>
            <person name="Ward R."/>
            <person name="Stajich J.E."/>
            <person name="Kurbessoian T."/>
        </authorList>
    </citation>
    <scope>NUCLEOTIDE SEQUENCE</scope>
    <source>
        <strain evidence="6">CPER-KK1</strain>
    </source>
</reference>
<dbReference type="InterPro" id="IPR004498">
    <property type="entry name" value="Ribosomal_PrmA_MeTrfase"/>
</dbReference>
<keyword evidence="3 6" id="KW-0489">Methyltransferase</keyword>
<dbReference type="Proteomes" id="UP000753908">
    <property type="component" value="Unassembled WGS sequence"/>
</dbReference>
<dbReference type="PANTHER" id="PTHR43648">
    <property type="entry name" value="ELECTRON TRANSFER FLAVOPROTEIN BETA SUBUNIT LYSINE METHYLTRANSFERASE"/>
    <property type="match status" value="1"/>
</dbReference>
<evidence type="ECO:0000256" key="2">
    <source>
        <dbReference type="ARBA" id="ARBA00022490"/>
    </source>
</evidence>
<protein>
    <submittedName>
        <fullName evidence="6">50S ribosomal protein L11 methyltransferase</fullName>
    </submittedName>
</protein>
<dbReference type="Pfam" id="PF06325">
    <property type="entry name" value="PrmA"/>
    <property type="match status" value="1"/>
</dbReference>
<accession>A0A951UB80</accession>
<name>A0A951UB80_9CYAN</name>
<evidence type="ECO:0000313" key="6">
    <source>
        <dbReference type="EMBL" id="MBW4546599.1"/>
    </source>
</evidence>
<evidence type="ECO:0000256" key="5">
    <source>
        <dbReference type="ARBA" id="ARBA00022691"/>
    </source>
</evidence>
<evidence type="ECO:0000313" key="7">
    <source>
        <dbReference type="Proteomes" id="UP000753908"/>
    </source>
</evidence>
<dbReference type="Gene3D" id="3.40.50.150">
    <property type="entry name" value="Vaccinia Virus protein VP39"/>
    <property type="match status" value="1"/>
</dbReference>
<keyword evidence="6" id="KW-0689">Ribosomal protein</keyword>
<keyword evidence="2" id="KW-0963">Cytoplasm</keyword>
<dbReference type="AlphaFoldDB" id="A0A951UB80"/>
<dbReference type="InterPro" id="IPR050078">
    <property type="entry name" value="Ribosomal_L11_MeTrfase_PrmA"/>
</dbReference>
<dbReference type="GO" id="GO:0005840">
    <property type="term" value="C:ribosome"/>
    <property type="evidence" value="ECO:0007669"/>
    <property type="project" value="UniProtKB-KW"/>
</dbReference>
<evidence type="ECO:0000256" key="3">
    <source>
        <dbReference type="ARBA" id="ARBA00022603"/>
    </source>
</evidence>
<keyword evidence="4" id="KW-0808">Transferase</keyword>
<organism evidence="6 7">
    <name type="scientific">Symplocastrum torsivum CPER-KK1</name>
    <dbReference type="NCBI Taxonomy" id="450513"/>
    <lineage>
        <taxon>Bacteria</taxon>
        <taxon>Bacillati</taxon>
        <taxon>Cyanobacteriota</taxon>
        <taxon>Cyanophyceae</taxon>
        <taxon>Oscillatoriophycideae</taxon>
        <taxon>Oscillatoriales</taxon>
        <taxon>Microcoleaceae</taxon>
        <taxon>Symplocastrum</taxon>
    </lineage>
</organism>
<comment type="similarity">
    <text evidence="1">Belongs to the methyltransferase superfamily. PrmA family.</text>
</comment>
<dbReference type="PIRSF" id="PIRSF000401">
    <property type="entry name" value="RPL11_MTase"/>
    <property type="match status" value="1"/>
</dbReference>
<dbReference type="InterPro" id="IPR029063">
    <property type="entry name" value="SAM-dependent_MTases_sf"/>
</dbReference>
<keyword evidence="6" id="KW-0687">Ribonucleoprotein</keyword>
<evidence type="ECO:0000256" key="4">
    <source>
        <dbReference type="ARBA" id="ARBA00022679"/>
    </source>
</evidence>
<comment type="caution">
    <text evidence="6">The sequence shown here is derived from an EMBL/GenBank/DDBJ whole genome shotgun (WGS) entry which is preliminary data.</text>
</comment>
<dbReference type="EMBL" id="JAHHIF010000027">
    <property type="protein sequence ID" value="MBW4546599.1"/>
    <property type="molecule type" value="Genomic_DNA"/>
</dbReference>
<sequence>MPWMELSLDTTHEAVDWVRTLLAETHNLGDVHITEYTEPNLPHRRDRDVAQPQWTFTIRLYLHHDAYSEAQVEKIVNLLSPLHRTGLATTPQVTVVEEKPIQVEVPDSLVHRIGQRFVVLTPDAPYQSEAADEVTLRLKTSLSFGSGLHPATIVSLKLLERYILPSMNVLDLGSGSGILSVAMAKLGANVLALDNDSIAVQATQDAVRRNGVEQQVTVREGSLGQGSDLGHWMGGDTLDNIPTIEAKASFDLIVTNILARVHIALAADFQRALRRTDANGGLLITSGFTADYEDEVTMALTEAGLEAIDCERLNEWVALAHRLV</sequence>
<dbReference type="PANTHER" id="PTHR43648:SF1">
    <property type="entry name" value="ELECTRON TRANSFER FLAVOPROTEIN BETA SUBUNIT LYSINE METHYLTRANSFERASE"/>
    <property type="match status" value="1"/>
</dbReference>
<reference evidence="6" key="2">
    <citation type="journal article" date="2022" name="Microbiol. Resour. Announc.">
        <title>Metagenome Sequencing to Explore Phylogenomics of Terrestrial Cyanobacteria.</title>
        <authorList>
            <person name="Ward R.D."/>
            <person name="Stajich J.E."/>
            <person name="Johansen J.R."/>
            <person name="Huntemann M."/>
            <person name="Clum A."/>
            <person name="Foster B."/>
            <person name="Foster B."/>
            <person name="Roux S."/>
            <person name="Palaniappan K."/>
            <person name="Varghese N."/>
            <person name="Mukherjee S."/>
            <person name="Reddy T.B.K."/>
            <person name="Daum C."/>
            <person name="Copeland A."/>
            <person name="Chen I.A."/>
            <person name="Ivanova N.N."/>
            <person name="Kyrpides N.C."/>
            <person name="Shapiro N."/>
            <person name="Eloe-Fadrosh E.A."/>
            <person name="Pietrasiak N."/>
        </authorList>
    </citation>
    <scope>NUCLEOTIDE SEQUENCE</scope>
    <source>
        <strain evidence="6">CPER-KK1</strain>
    </source>
</reference>
<dbReference type="CDD" id="cd02440">
    <property type="entry name" value="AdoMet_MTases"/>
    <property type="match status" value="1"/>
</dbReference>
<evidence type="ECO:0000256" key="1">
    <source>
        <dbReference type="ARBA" id="ARBA00009741"/>
    </source>
</evidence>